<reference evidence="3 4" key="1">
    <citation type="submission" date="2022-01" db="EMBL/GenBank/DDBJ databases">
        <title>Dethiosulfovibrio faecalis sp. nov., a novel proteolytic, non-sulfur-reducing bacterium isolated from a marine aquaculture solid waste bioreactor.</title>
        <authorList>
            <person name="Grabowski S."/>
            <person name="Apolinario E."/>
            <person name="Schneider N."/>
            <person name="Marshall C.W."/>
            <person name="Sowers K.R."/>
        </authorList>
    </citation>
    <scope>NUCLEOTIDE SEQUENCE [LARGE SCALE GENOMIC DNA]</scope>
    <source>
        <strain evidence="3 4">DSM 12537</strain>
    </source>
</reference>
<keyword evidence="4" id="KW-1185">Reference proteome</keyword>
<dbReference type="PANTHER" id="PTHR43022">
    <property type="entry name" value="PROTEIN SMF"/>
    <property type="match status" value="1"/>
</dbReference>
<dbReference type="Gene3D" id="3.40.50.450">
    <property type="match status" value="1"/>
</dbReference>
<organism evidence="3 4">
    <name type="scientific">Dethiosulfovibrio marinus</name>
    <dbReference type="NCBI Taxonomy" id="133532"/>
    <lineage>
        <taxon>Bacteria</taxon>
        <taxon>Thermotogati</taxon>
        <taxon>Synergistota</taxon>
        <taxon>Synergistia</taxon>
        <taxon>Synergistales</taxon>
        <taxon>Dethiosulfovibrionaceae</taxon>
        <taxon>Dethiosulfovibrio</taxon>
    </lineage>
</organism>
<protein>
    <submittedName>
        <fullName evidence="3">DNA-processing protein DprA</fullName>
    </submittedName>
</protein>
<sequence>MTRIERALLALNFSVNAPGQWARELDLLGETAESLVSNRKLALSLGFKEDRWERMVGLYGSDWPEEEMERASRFGAQLLFRGDPLFPDGLDHSDDPPVVLYVKGSWPIPGPCVSIVGTRRCSPYGSQVARALAERLASAGVLVVSGGAMGIDGSAHSGALEGQGATVAVLGTGVDVVYPRGHEQLFSSISEKRGALMSRFPMGIRGNRWHFPKRNGIIAALADHLVVVESPIKGGSMITAGLAGEMGRPVWAVPGPIVQKVSQGSNKLLFDGAQPLWDLDEFVSFVAGRDSQLSLFPPVEPSKPSPLLEEIATSGGITADGLADKLGMSVPEVLAALADLEADEKIYRSGPGRWCALL</sequence>
<proteinExistence type="inferred from homology"/>
<name>A0ABS9EP31_9BACT</name>
<evidence type="ECO:0000313" key="4">
    <source>
        <dbReference type="Proteomes" id="UP001200430"/>
    </source>
</evidence>
<dbReference type="PANTHER" id="PTHR43022:SF1">
    <property type="entry name" value="PROTEIN SMF"/>
    <property type="match status" value="1"/>
</dbReference>
<dbReference type="EMBL" id="JAKGUD010000002">
    <property type="protein sequence ID" value="MCF4141573.1"/>
    <property type="molecule type" value="Genomic_DNA"/>
</dbReference>
<dbReference type="RefSeq" id="WP_236098057.1">
    <property type="nucleotide sequence ID" value="NZ_JAKGUD010000002.1"/>
</dbReference>
<evidence type="ECO:0000256" key="1">
    <source>
        <dbReference type="ARBA" id="ARBA00006525"/>
    </source>
</evidence>
<dbReference type="SUPFAM" id="SSF102405">
    <property type="entry name" value="MCP/YpsA-like"/>
    <property type="match status" value="1"/>
</dbReference>
<feature type="domain" description="Smf/DprA SLOG" evidence="2">
    <location>
        <begin position="78"/>
        <end position="286"/>
    </location>
</feature>
<comment type="similarity">
    <text evidence="1">Belongs to the DprA/Smf family.</text>
</comment>
<dbReference type="InterPro" id="IPR003488">
    <property type="entry name" value="DprA"/>
</dbReference>
<dbReference type="NCBIfam" id="TIGR00732">
    <property type="entry name" value="dprA"/>
    <property type="match status" value="1"/>
</dbReference>
<comment type="caution">
    <text evidence="3">The sequence shown here is derived from an EMBL/GenBank/DDBJ whole genome shotgun (WGS) entry which is preliminary data.</text>
</comment>
<dbReference type="Proteomes" id="UP001200430">
    <property type="component" value="Unassembled WGS sequence"/>
</dbReference>
<evidence type="ECO:0000313" key="3">
    <source>
        <dbReference type="EMBL" id="MCF4141573.1"/>
    </source>
</evidence>
<gene>
    <name evidence="3" type="primary">dprA</name>
    <name evidence="3" type="ORF">L2W38_01910</name>
</gene>
<evidence type="ECO:0000259" key="2">
    <source>
        <dbReference type="Pfam" id="PF02481"/>
    </source>
</evidence>
<accession>A0ABS9EP31</accession>
<dbReference type="Pfam" id="PF02481">
    <property type="entry name" value="DNA_processg_A"/>
    <property type="match status" value="1"/>
</dbReference>
<dbReference type="InterPro" id="IPR057666">
    <property type="entry name" value="DrpA_SLOG"/>
</dbReference>